<organism evidence="1 2">
    <name type="scientific">Helicocarpus griseus UAMH5409</name>
    <dbReference type="NCBI Taxonomy" id="1447875"/>
    <lineage>
        <taxon>Eukaryota</taxon>
        <taxon>Fungi</taxon>
        <taxon>Dikarya</taxon>
        <taxon>Ascomycota</taxon>
        <taxon>Pezizomycotina</taxon>
        <taxon>Eurotiomycetes</taxon>
        <taxon>Eurotiomycetidae</taxon>
        <taxon>Onygenales</taxon>
        <taxon>Ajellomycetaceae</taxon>
        <taxon>Helicocarpus</taxon>
    </lineage>
</organism>
<proteinExistence type="predicted"/>
<gene>
    <name evidence="1" type="ORF">AJ79_06420</name>
</gene>
<name>A0A2B7XCT1_9EURO</name>
<keyword evidence="2" id="KW-1185">Reference proteome</keyword>
<evidence type="ECO:0008006" key="3">
    <source>
        <dbReference type="Google" id="ProtNLM"/>
    </source>
</evidence>
<dbReference type="OrthoDB" id="5401170at2759"/>
<sequence length="237" mass="27141">MPAVEYYEGMLEEYLAGLVVNFDNGSTWIVDDIISEHEVQSYGLPGATAVASCTKLTNPNEGMQGILKVRLGLPWYSEKPECETGAPEEINYLGLNEYAALTYLTRAGCTSTPRLYKTLHSPQPEGFPLPGGSLLSLLMEKLPRVCLNDVFWFKYNLEQRDRVREGFKKAFSEMRTCGYTNHDFGLHNLLWDDDTGKCYIIDMEECRTYKEDGFPVWQDTWYRIWGLEKRCGAPPFR</sequence>
<dbReference type="EMBL" id="PDNB01000113">
    <property type="protein sequence ID" value="PGH06946.1"/>
    <property type="molecule type" value="Genomic_DNA"/>
</dbReference>
<evidence type="ECO:0000313" key="1">
    <source>
        <dbReference type="EMBL" id="PGH06946.1"/>
    </source>
</evidence>
<reference evidence="1 2" key="1">
    <citation type="submission" date="2017-10" db="EMBL/GenBank/DDBJ databases">
        <title>Comparative genomics in systemic dimorphic fungi from Ajellomycetaceae.</title>
        <authorList>
            <person name="Munoz J.F."/>
            <person name="Mcewen J.G."/>
            <person name="Clay O.K."/>
            <person name="Cuomo C.A."/>
        </authorList>
    </citation>
    <scope>NUCLEOTIDE SEQUENCE [LARGE SCALE GENOMIC DNA]</scope>
    <source>
        <strain evidence="1 2">UAMH5409</strain>
    </source>
</reference>
<evidence type="ECO:0000313" key="2">
    <source>
        <dbReference type="Proteomes" id="UP000223968"/>
    </source>
</evidence>
<dbReference type="Proteomes" id="UP000223968">
    <property type="component" value="Unassembled WGS sequence"/>
</dbReference>
<dbReference type="AlphaFoldDB" id="A0A2B7XCT1"/>
<protein>
    <recommendedName>
        <fullName evidence="3">Aminoglycoside phosphotransferase domain-containing protein</fullName>
    </recommendedName>
</protein>
<dbReference type="InterPro" id="IPR011009">
    <property type="entry name" value="Kinase-like_dom_sf"/>
</dbReference>
<dbReference type="SUPFAM" id="SSF56112">
    <property type="entry name" value="Protein kinase-like (PK-like)"/>
    <property type="match status" value="1"/>
</dbReference>
<dbReference type="STRING" id="1447875.A0A2B7XCT1"/>
<comment type="caution">
    <text evidence="1">The sequence shown here is derived from an EMBL/GenBank/DDBJ whole genome shotgun (WGS) entry which is preliminary data.</text>
</comment>
<accession>A0A2B7XCT1</accession>